<proteinExistence type="predicted"/>
<sequence length="27" mass="2769">MLGIVAQQGEGPVNPVDSVWSSLVQAS</sequence>
<reference evidence="1" key="1">
    <citation type="submission" date="2014-09" db="EMBL/GenBank/DDBJ databases">
        <authorList>
            <person name="Magalhaes I.L.F."/>
            <person name="Oliveira U."/>
            <person name="Santos F.R."/>
            <person name="Vidigal T.H.D.A."/>
            <person name="Brescovit A.D."/>
            <person name="Santos A.J."/>
        </authorList>
    </citation>
    <scope>NUCLEOTIDE SEQUENCE</scope>
    <source>
        <tissue evidence="1">Shoot tissue taken approximately 20 cm above the soil surface</tissue>
    </source>
</reference>
<protein>
    <submittedName>
        <fullName evidence="1">TOR</fullName>
    </submittedName>
</protein>
<evidence type="ECO:0000313" key="1">
    <source>
        <dbReference type="EMBL" id="JAD97837.1"/>
    </source>
</evidence>
<dbReference type="AlphaFoldDB" id="A0A0A9EP65"/>
<dbReference type="EMBL" id="GBRH01200058">
    <property type="protein sequence ID" value="JAD97837.1"/>
    <property type="molecule type" value="Transcribed_RNA"/>
</dbReference>
<organism evidence="1">
    <name type="scientific">Arundo donax</name>
    <name type="common">Giant reed</name>
    <name type="synonym">Donax arundinaceus</name>
    <dbReference type="NCBI Taxonomy" id="35708"/>
    <lineage>
        <taxon>Eukaryota</taxon>
        <taxon>Viridiplantae</taxon>
        <taxon>Streptophyta</taxon>
        <taxon>Embryophyta</taxon>
        <taxon>Tracheophyta</taxon>
        <taxon>Spermatophyta</taxon>
        <taxon>Magnoliopsida</taxon>
        <taxon>Liliopsida</taxon>
        <taxon>Poales</taxon>
        <taxon>Poaceae</taxon>
        <taxon>PACMAD clade</taxon>
        <taxon>Arundinoideae</taxon>
        <taxon>Arundineae</taxon>
        <taxon>Arundo</taxon>
    </lineage>
</organism>
<reference evidence="1" key="2">
    <citation type="journal article" date="2015" name="Data Brief">
        <title>Shoot transcriptome of the giant reed, Arundo donax.</title>
        <authorList>
            <person name="Barrero R.A."/>
            <person name="Guerrero F.D."/>
            <person name="Moolhuijzen P."/>
            <person name="Goolsby J.A."/>
            <person name="Tidwell J."/>
            <person name="Bellgard S.E."/>
            <person name="Bellgard M.I."/>
        </authorList>
    </citation>
    <scope>NUCLEOTIDE SEQUENCE</scope>
    <source>
        <tissue evidence="1">Shoot tissue taken approximately 20 cm above the soil surface</tissue>
    </source>
</reference>
<accession>A0A0A9EP65</accession>
<name>A0A0A9EP65_ARUDO</name>